<reference evidence="1 2" key="1">
    <citation type="journal article" date="2018" name="Front. Plant Sci.">
        <title>Red Clover (Trifolium pratense) and Zigzag Clover (T. medium) - A Picture of Genomic Similarities and Differences.</title>
        <authorList>
            <person name="Dluhosova J."/>
            <person name="Istvanek J."/>
            <person name="Nedelnik J."/>
            <person name="Repkova J."/>
        </authorList>
    </citation>
    <scope>NUCLEOTIDE SEQUENCE [LARGE SCALE GENOMIC DNA]</scope>
    <source>
        <strain evidence="2">cv. 10/8</strain>
        <tissue evidence="1">Leaf</tissue>
    </source>
</reference>
<protein>
    <submittedName>
        <fullName evidence="1">Uncharacterized protein</fullName>
    </submittedName>
</protein>
<dbReference type="AlphaFoldDB" id="A0A392U476"/>
<dbReference type="Proteomes" id="UP000265520">
    <property type="component" value="Unassembled WGS sequence"/>
</dbReference>
<accession>A0A392U476</accession>
<comment type="caution">
    <text evidence="1">The sequence shown here is derived from an EMBL/GenBank/DDBJ whole genome shotgun (WGS) entry which is preliminary data.</text>
</comment>
<name>A0A392U476_9FABA</name>
<dbReference type="EMBL" id="LXQA010714559">
    <property type="protein sequence ID" value="MCI67320.1"/>
    <property type="molecule type" value="Genomic_DNA"/>
</dbReference>
<keyword evidence="2" id="KW-1185">Reference proteome</keyword>
<evidence type="ECO:0000313" key="1">
    <source>
        <dbReference type="EMBL" id="MCI67320.1"/>
    </source>
</evidence>
<feature type="non-terminal residue" evidence="1">
    <location>
        <position position="1"/>
    </location>
</feature>
<sequence>ELDESIFTDVFKLITKNRVFRGLEAHQRRLGGQLDEIMEDLQATDQKQTVMSKVLEAARDAVRHC</sequence>
<organism evidence="1 2">
    <name type="scientific">Trifolium medium</name>
    <dbReference type="NCBI Taxonomy" id="97028"/>
    <lineage>
        <taxon>Eukaryota</taxon>
        <taxon>Viridiplantae</taxon>
        <taxon>Streptophyta</taxon>
        <taxon>Embryophyta</taxon>
        <taxon>Tracheophyta</taxon>
        <taxon>Spermatophyta</taxon>
        <taxon>Magnoliopsida</taxon>
        <taxon>eudicotyledons</taxon>
        <taxon>Gunneridae</taxon>
        <taxon>Pentapetalae</taxon>
        <taxon>rosids</taxon>
        <taxon>fabids</taxon>
        <taxon>Fabales</taxon>
        <taxon>Fabaceae</taxon>
        <taxon>Papilionoideae</taxon>
        <taxon>50 kb inversion clade</taxon>
        <taxon>NPAAA clade</taxon>
        <taxon>Hologalegina</taxon>
        <taxon>IRL clade</taxon>
        <taxon>Trifolieae</taxon>
        <taxon>Trifolium</taxon>
    </lineage>
</organism>
<evidence type="ECO:0000313" key="2">
    <source>
        <dbReference type="Proteomes" id="UP000265520"/>
    </source>
</evidence>
<proteinExistence type="predicted"/>